<dbReference type="PANTHER" id="PTHR39339:SF1">
    <property type="entry name" value="CHAD DOMAIN-CONTAINING PROTEIN"/>
    <property type="match status" value="1"/>
</dbReference>
<dbReference type="Pfam" id="PF05235">
    <property type="entry name" value="CHAD"/>
    <property type="match status" value="1"/>
</dbReference>
<dbReference type="Gene3D" id="1.40.20.10">
    <property type="entry name" value="CHAD domain"/>
    <property type="match status" value="1"/>
</dbReference>
<dbReference type="SMART" id="SM00880">
    <property type="entry name" value="CHAD"/>
    <property type="match status" value="1"/>
</dbReference>
<proteinExistence type="predicted"/>
<evidence type="ECO:0000259" key="1">
    <source>
        <dbReference type="PROSITE" id="PS51708"/>
    </source>
</evidence>
<dbReference type="EMBL" id="AVPI01000002">
    <property type="protein sequence ID" value="KGN35662.1"/>
    <property type="molecule type" value="Genomic_DNA"/>
</dbReference>
<dbReference type="PROSITE" id="PS51708">
    <property type="entry name" value="CHAD"/>
    <property type="match status" value="1"/>
</dbReference>
<sequence length="302" mass="32480">MPLPDDEPHEVVDVTTTPGAAAVLLSPDLTATQALDVVMRAAGKHVRRHTEVLVVEREPEALHQVRVGVRRARSALSLLSPALGDGDKLAWVSEEIRDLAVPLGLARDLDITVRDHVDTLDGPAREQLLARREAAYDEVVALVGSERWSDLRTHVDGLLRHLHDEVPADPPATEAAAAALDRSLSRVLRRGASLAGASSTERHAVRKEARRLRYGVQAFGSLYAVPPASAAQPGSPVHEFARLVADVQDTLGDLGDVQTSRHLLELVGAPPPDADTDALLRRAETAVARLHDASPPWRSPVA</sequence>
<dbReference type="InterPro" id="IPR038186">
    <property type="entry name" value="CHAD_dom_sf"/>
</dbReference>
<evidence type="ECO:0000313" key="2">
    <source>
        <dbReference type="EMBL" id="KGN35662.1"/>
    </source>
</evidence>
<name>A0ABR4XHL2_9MICO</name>
<dbReference type="PANTHER" id="PTHR39339">
    <property type="entry name" value="SLR1444 PROTEIN"/>
    <property type="match status" value="1"/>
</dbReference>
<reference evidence="2 3" key="1">
    <citation type="submission" date="2013-08" db="EMBL/GenBank/DDBJ databases">
        <title>The genome sequence of Knoellia flava.</title>
        <authorList>
            <person name="Zhu W."/>
            <person name="Wang G."/>
        </authorList>
    </citation>
    <scope>NUCLEOTIDE SEQUENCE [LARGE SCALE GENOMIC DNA]</scope>
    <source>
        <strain evidence="2 3">TL1</strain>
    </source>
</reference>
<keyword evidence="3" id="KW-1185">Reference proteome</keyword>
<feature type="domain" description="CHAD" evidence="1">
    <location>
        <begin position="28"/>
        <end position="302"/>
    </location>
</feature>
<organism evidence="2 3">
    <name type="scientific">Knoellia flava TL1</name>
    <dbReference type="NCBI Taxonomy" id="1385518"/>
    <lineage>
        <taxon>Bacteria</taxon>
        <taxon>Bacillati</taxon>
        <taxon>Actinomycetota</taxon>
        <taxon>Actinomycetes</taxon>
        <taxon>Micrococcales</taxon>
        <taxon>Intrasporangiaceae</taxon>
        <taxon>Knoellia</taxon>
    </lineage>
</organism>
<dbReference type="Proteomes" id="UP000029990">
    <property type="component" value="Unassembled WGS sequence"/>
</dbReference>
<comment type="caution">
    <text evidence="2">The sequence shown here is derived from an EMBL/GenBank/DDBJ whole genome shotgun (WGS) entry which is preliminary data.</text>
</comment>
<protein>
    <recommendedName>
        <fullName evidence="1">CHAD domain-containing protein</fullName>
    </recommendedName>
</protein>
<accession>A0ABR4XHL2</accession>
<gene>
    <name evidence="2" type="ORF">N798_02100</name>
</gene>
<evidence type="ECO:0000313" key="3">
    <source>
        <dbReference type="Proteomes" id="UP000029990"/>
    </source>
</evidence>
<dbReference type="InterPro" id="IPR007899">
    <property type="entry name" value="CHAD_dom"/>
</dbReference>